<reference evidence="3" key="1">
    <citation type="submission" date="2021-02" db="EMBL/GenBank/DDBJ databases">
        <authorList>
            <person name="Dougan E. K."/>
            <person name="Rhodes N."/>
            <person name="Thang M."/>
            <person name="Chan C."/>
        </authorList>
    </citation>
    <scope>NUCLEOTIDE SEQUENCE</scope>
</reference>
<evidence type="ECO:0000313" key="4">
    <source>
        <dbReference type="Proteomes" id="UP000626109"/>
    </source>
</evidence>
<keyword evidence="5" id="KW-1185">Reference proteome</keyword>
<sequence length="147" mass="16088">MADASWSSAELAKALCDALTAKGQLKEKPAFIRTDREAKIVSVFESCGLDGAKLLTFDNPGPLEMLLRKATNGETWVQQSIDALVCMLPEEAATATKKMGMDDDTREELAAAKEKSEQRRQRLEEEREEGGGRGGERGGERGGDRRD</sequence>
<evidence type="ECO:0000256" key="1">
    <source>
        <dbReference type="SAM" id="MobiDB-lite"/>
    </source>
</evidence>
<feature type="compositionally biased region" description="Basic and acidic residues" evidence="1">
    <location>
        <begin position="99"/>
        <end position="147"/>
    </location>
</feature>
<evidence type="ECO:0000313" key="5">
    <source>
        <dbReference type="Proteomes" id="UP000654075"/>
    </source>
</evidence>
<organism evidence="3 4">
    <name type="scientific">Polarella glacialis</name>
    <name type="common">Dinoflagellate</name>
    <dbReference type="NCBI Taxonomy" id="89957"/>
    <lineage>
        <taxon>Eukaryota</taxon>
        <taxon>Sar</taxon>
        <taxon>Alveolata</taxon>
        <taxon>Dinophyceae</taxon>
        <taxon>Suessiales</taxon>
        <taxon>Suessiaceae</taxon>
        <taxon>Polarella</taxon>
    </lineage>
</organism>
<gene>
    <name evidence="2" type="ORF">PGLA1383_LOCUS26845</name>
    <name evidence="3" type="ORF">PGLA2088_LOCUS17103</name>
</gene>
<accession>A0A813J916</accession>
<feature type="non-terminal residue" evidence="3">
    <location>
        <position position="147"/>
    </location>
</feature>
<feature type="region of interest" description="Disordered" evidence="1">
    <location>
        <begin position="96"/>
        <end position="147"/>
    </location>
</feature>
<dbReference type="EMBL" id="CAJNNV010024223">
    <property type="protein sequence ID" value="CAE8609012.1"/>
    <property type="molecule type" value="Genomic_DNA"/>
</dbReference>
<dbReference type="AlphaFoldDB" id="A0A813J916"/>
<comment type="caution">
    <text evidence="3">The sequence shown here is derived from an EMBL/GenBank/DDBJ whole genome shotgun (WGS) entry which is preliminary data.</text>
</comment>
<proteinExistence type="predicted"/>
<dbReference type="OrthoDB" id="443680at2759"/>
<evidence type="ECO:0000313" key="3">
    <source>
        <dbReference type="EMBL" id="CAE8669138.1"/>
    </source>
</evidence>
<name>A0A813J916_POLGL</name>
<dbReference type="Proteomes" id="UP000626109">
    <property type="component" value="Unassembled WGS sequence"/>
</dbReference>
<dbReference type="EMBL" id="CAJNNW010022285">
    <property type="protein sequence ID" value="CAE8669138.1"/>
    <property type="molecule type" value="Genomic_DNA"/>
</dbReference>
<dbReference type="Proteomes" id="UP000654075">
    <property type="component" value="Unassembled WGS sequence"/>
</dbReference>
<evidence type="ECO:0000313" key="2">
    <source>
        <dbReference type="EMBL" id="CAE8609012.1"/>
    </source>
</evidence>
<protein>
    <submittedName>
        <fullName evidence="3">Uncharacterized protein</fullName>
    </submittedName>
</protein>